<dbReference type="GO" id="GO:0019693">
    <property type="term" value="P:ribose phosphate metabolic process"/>
    <property type="evidence" value="ECO:0007669"/>
    <property type="project" value="TreeGrafter"/>
</dbReference>
<comment type="cofactor">
    <cofactor evidence="1">
        <name>Mg(2+)</name>
        <dbReference type="ChEBI" id="CHEBI:18420"/>
    </cofactor>
</comment>
<protein>
    <submittedName>
        <fullName evidence="4">NUDIX hydrolase</fullName>
    </submittedName>
</protein>
<dbReference type="Gene3D" id="3.90.79.10">
    <property type="entry name" value="Nucleoside Triphosphate Pyrophosphohydrolase"/>
    <property type="match status" value="1"/>
</dbReference>
<dbReference type="EMBL" id="JAHHHN010000005">
    <property type="protein sequence ID" value="MBW4561664.1"/>
    <property type="molecule type" value="Genomic_DNA"/>
</dbReference>
<evidence type="ECO:0000313" key="4">
    <source>
        <dbReference type="EMBL" id="MBW4561664.1"/>
    </source>
</evidence>
<dbReference type="AlphaFoldDB" id="A0A951UFM1"/>
<evidence type="ECO:0000313" key="5">
    <source>
        <dbReference type="Proteomes" id="UP000715781"/>
    </source>
</evidence>
<dbReference type="InterPro" id="IPR015797">
    <property type="entry name" value="NUDIX_hydrolase-like_dom_sf"/>
</dbReference>
<evidence type="ECO:0000256" key="2">
    <source>
        <dbReference type="ARBA" id="ARBA00022801"/>
    </source>
</evidence>
<dbReference type="PROSITE" id="PS51462">
    <property type="entry name" value="NUDIX"/>
    <property type="match status" value="1"/>
</dbReference>
<dbReference type="PANTHER" id="PTHR11839">
    <property type="entry name" value="UDP/ADP-SUGAR PYROPHOSPHATASE"/>
    <property type="match status" value="1"/>
</dbReference>
<sequence>MAQKNGPWTIQETHEKYQNSFINVREDQVVQPDGQPGMYTTVKMKPGVAILPIDNNSNVYLIRQFRYALGKESIEVVCGAVEEDEPWQEAAQREIAEEVGIKASELIDLGVVDLDTSIVRCPVQMFLAKQLTLTEANPEGTETIKTVKVSLDTAVQMVMDSVITHAPSCVLILKARNYIYQL</sequence>
<dbReference type="Proteomes" id="UP000715781">
    <property type="component" value="Unassembled WGS sequence"/>
</dbReference>
<dbReference type="GO" id="GO:0006753">
    <property type="term" value="P:nucleoside phosphate metabolic process"/>
    <property type="evidence" value="ECO:0007669"/>
    <property type="project" value="TreeGrafter"/>
</dbReference>
<name>A0A951UFM1_9NOST</name>
<dbReference type="PANTHER" id="PTHR11839:SF18">
    <property type="entry name" value="NUDIX HYDROLASE DOMAIN-CONTAINING PROTEIN"/>
    <property type="match status" value="1"/>
</dbReference>
<dbReference type="GO" id="GO:0016787">
    <property type="term" value="F:hydrolase activity"/>
    <property type="evidence" value="ECO:0007669"/>
    <property type="project" value="UniProtKB-KW"/>
</dbReference>
<comment type="caution">
    <text evidence="4">The sequence shown here is derived from an EMBL/GenBank/DDBJ whole genome shotgun (WGS) entry which is preliminary data.</text>
</comment>
<evidence type="ECO:0000256" key="1">
    <source>
        <dbReference type="ARBA" id="ARBA00001946"/>
    </source>
</evidence>
<proteinExistence type="predicted"/>
<reference evidence="4" key="1">
    <citation type="submission" date="2021-05" db="EMBL/GenBank/DDBJ databases">
        <authorList>
            <person name="Pietrasiak N."/>
            <person name="Ward R."/>
            <person name="Stajich J.E."/>
            <person name="Kurbessoian T."/>
        </authorList>
    </citation>
    <scope>NUCLEOTIDE SEQUENCE</scope>
    <source>
        <strain evidence="4">JT2-VF2</strain>
    </source>
</reference>
<feature type="domain" description="Nudix hydrolase" evidence="3">
    <location>
        <begin position="43"/>
        <end position="171"/>
    </location>
</feature>
<accession>A0A951UFM1</accession>
<dbReference type="InterPro" id="IPR000086">
    <property type="entry name" value="NUDIX_hydrolase_dom"/>
</dbReference>
<evidence type="ECO:0000259" key="3">
    <source>
        <dbReference type="PROSITE" id="PS51462"/>
    </source>
</evidence>
<dbReference type="SUPFAM" id="SSF55811">
    <property type="entry name" value="Nudix"/>
    <property type="match status" value="1"/>
</dbReference>
<gene>
    <name evidence="4" type="ORF">KME32_11010</name>
</gene>
<organism evidence="4 5">
    <name type="scientific">Mojavia pulchra JT2-VF2</name>
    <dbReference type="NCBI Taxonomy" id="287848"/>
    <lineage>
        <taxon>Bacteria</taxon>
        <taxon>Bacillati</taxon>
        <taxon>Cyanobacteriota</taxon>
        <taxon>Cyanophyceae</taxon>
        <taxon>Nostocales</taxon>
        <taxon>Nostocaceae</taxon>
    </lineage>
</organism>
<keyword evidence="2 4" id="KW-0378">Hydrolase</keyword>
<dbReference type="Pfam" id="PF00293">
    <property type="entry name" value="NUDIX"/>
    <property type="match status" value="1"/>
</dbReference>
<dbReference type="InterPro" id="IPR020084">
    <property type="entry name" value="NUDIX_hydrolase_CS"/>
</dbReference>
<dbReference type="PROSITE" id="PS00893">
    <property type="entry name" value="NUDIX_BOX"/>
    <property type="match status" value="1"/>
</dbReference>
<reference evidence="4" key="2">
    <citation type="journal article" date="2022" name="Microbiol. Resour. Announc.">
        <title>Metagenome Sequencing to Explore Phylogenomics of Terrestrial Cyanobacteria.</title>
        <authorList>
            <person name="Ward R.D."/>
            <person name="Stajich J.E."/>
            <person name="Johansen J.R."/>
            <person name="Huntemann M."/>
            <person name="Clum A."/>
            <person name="Foster B."/>
            <person name="Foster B."/>
            <person name="Roux S."/>
            <person name="Palaniappan K."/>
            <person name="Varghese N."/>
            <person name="Mukherjee S."/>
            <person name="Reddy T.B.K."/>
            <person name="Daum C."/>
            <person name="Copeland A."/>
            <person name="Chen I.A."/>
            <person name="Ivanova N.N."/>
            <person name="Kyrpides N.C."/>
            <person name="Shapiro N."/>
            <person name="Eloe-Fadrosh E.A."/>
            <person name="Pietrasiak N."/>
        </authorList>
    </citation>
    <scope>NUCLEOTIDE SEQUENCE</scope>
    <source>
        <strain evidence="4">JT2-VF2</strain>
    </source>
</reference>